<reference evidence="4" key="1">
    <citation type="journal article" date="2012" name="Nat. Biotechnol.">
        <title>Draft genome sequence of pigeonpea (Cajanus cajan), an orphan legume crop of resource-poor farmers.</title>
        <authorList>
            <person name="Varshney R.K."/>
            <person name="Chen W."/>
            <person name="Li Y."/>
            <person name="Bharti A.K."/>
            <person name="Saxena R.K."/>
            <person name="Schlueter J.A."/>
            <person name="Donoghue M.T."/>
            <person name="Azam S."/>
            <person name="Fan G."/>
            <person name="Whaley A.M."/>
            <person name="Farmer A.D."/>
            <person name="Sheridan J."/>
            <person name="Iwata A."/>
            <person name="Tuteja R."/>
            <person name="Penmetsa R.V."/>
            <person name="Wu W."/>
            <person name="Upadhyaya H.D."/>
            <person name="Yang S.P."/>
            <person name="Shah T."/>
            <person name="Saxena K.B."/>
            <person name="Michael T."/>
            <person name="McCombie W.R."/>
            <person name="Yang B."/>
            <person name="Zhang G."/>
            <person name="Yang H."/>
            <person name="Wang J."/>
            <person name="Spillane C."/>
            <person name="Cook D.R."/>
            <person name="May G.D."/>
            <person name="Xu X."/>
            <person name="Jackson S.A."/>
        </authorList>
    </citation>
    <scope>NUCLEOTIDE SEQUENCE [LARGE SCALE GENOMIC DNA]</scope>
</reference>
<feature type="region of interest" description="Disordered" evidence="2">
    <location>
        <begin position="96"/>
        <end position="120"/>
    </location>
</feature>
<feature type="region of interest" description="Disordered" evidence="2">
    <location>
        <begin position="19"/>
        <end position="56"/>
    </location>
</feature>
<proteinExistence type="predicted"/>
<dbReference type="SUPFAM" id="SSF57756">
    <property type="entry name" value="Retrovirus zinc finger-like domains"/>
    <property type="match status" value="1"/>
</dbReference>
<keyword evidence="1" id="KW-0862">Zinc</keyword>
<gene>
    <name evidence="4" type="ORF">KK1_048083</name>
</gene>
<dbReference type="PROSITE" id="PS50158">
    <property type="entry name" value="ZF_CCHC"/>
    <property type="match status" value="1"/>
</dbReference>
<evidence type="ECO:0000313" key="5">
    <source>
        <dbReference type="Proteomes" id="UP000075243"/>
    </source>
</evidence>
<evidence type="ECO:0000259" key="3">
    <source>
        <dbReference type="PROSITE" id="PS50158"/>
    </source>
</evidence>
<dbReference type="Gene3D" id="4.10.60.10">
    <property type="entry name" value="Zinc finger, CCHC-type"/>
    <property type="match status" value="1"/>
</dbReference>
<dbReference type="InterPro" id="IPR001878">
    <property type="entry name" value="Znf_CCHC"/>
</dbReference>
<evidence type="ECO:0000256" key="1">
    <source>
        <dbReference type="PROSITE-ProRule" id="PRU00047"/>
    </source>
</evidence>
<keyword evidence="1" id="KW-0863">Zinc-finger</keyword>
<feature type="compositionally biased region" description="Acidic residues" evidence="2">
    <location>
        <begin position="41"/>
        <end position="56"/>
    </location>
</feature>
<sequence length="155" mass="18298">MTSGELLGKLREYKMDMTRMAEEEQKDKKIKGVALKLENSSSEEEDNSNEDKSEQEELNLMVRKFWKFMKRKNSKRNFSKQKRFFRKFECGKAGHMKADCPNLKKQGQEKKKPKFKSTKKKAYISWEENDSTTSSETDSEEKANLCLMANHKTEY</sequence>
<comment type="caution">
    <text evidence="4">The sequence shown here is derived from an EMBL/GenBank/DDBJ whole genome shotgun (WGS) entry which is preliminary data.</text>
</comment>
<dbReference type="Gramene" id="C.cajan_46642.t">
    <property type="protein sequence ID" value="C.cajan_46642.t.cds1"/>
    <property type="gene ID" value="C.cajan_46642"/>
</dbReference>
<dbReference type="GO" id="GO:0008270">
    <property type="term" value="F:zinc ion binding"/>
    <property type="evidence" value="ECO:0007669"/>
    <property type="project" value="UniProtKB-KW"/>
</dbReference>
<keyword evidence="1" id="KW-0479">Metal-binding</keyword>
<keyword evidence="5" id="KW-1185">Reference proteome</keyword>
<dbReference type="AlphaFoldDB" id="A0A151UF29"/>
<dbReference type="InterPro" id="IPR036875">
    <property type="entry name" value="Znf_CCHC_sf"/>
</dbReference>
<accession>A0A151UF29</accession>
<dbReference type="EMBL" id="AGCT01035652">
    <property type="protein sequence ID" value="KYP77861.1"/>
    <property type="molecule type" value="Genomic_DNA"/>
</dbReference>
<evidence type="ECO:0000313" key="4">
    <source>
        <dbReference type="EMBL" id="KYP77861.1"/>
    </source>
</evidence>
<feature type="compositionally biased region" description="Basic residues" evidence="2">
    <location>
        <begin position="111"/>
        <end position="120"/>
    </location>
</feature>
<dbReference type="Proteomes" id="UP000075243">
    <property type="component" value="Unassembled WGS sequence"/>
</dbReference>
<dbReference type="GO" id="GO:0003676">
    <property type="term" value="F:nucleic acid binding"/>
    <property type="evidence" value="ECO:0007669"/>
    <property type="project" value="InterPro"/>
</dbReference>
<organism evidence="4 5">
    <name type="scientific">Cajanus cajan</name>
    <name type="common">Pigeon pea</name>
    <name type="synonym">Cajanus indicus</name>
    <dbReference type="NCBI Taxonomy" id="3821"/>
    <lineage>
        <taxon>Eukaryota</taxon>
        <taxon>Viridiplantae</taxon>
        <taxon>Streptophyta</taxon>
        <taxon>Embryophyta</taxon>
        <taxon>Tracheophyta</taxon>
        <taxon>Spermatophyta</taxon>
        <taxon>Magnoliopsida</taxon>
        <taxon>eudicotyledons</taxon>
        <taxon>Gunneridae</taxon>
        <taxon>Pentapetalae</taxon>
        <taxon>rosids</taxon>
        <taxon>fabids</taxon>
        <taxon>Fabales</taxon>
        <taxon>Fabaceae</taxon>
        <taxon>Papilionoideae</taxon>
        <taxon>50 kb inversion clade</taxon>
        <taxon>NPAAA clade</taxon>
        <taxon>indigoferoid/millettioid clade</taxon>
        <taxon>Phaseoleae</taxon>
        <taxon>Cajanus</taxon>
    </lineage>
</organism>
<name>A0A151UF29_CAJCA</name>
<feature type="domain" description="CCHC-type" evidence="3">
    <location>
        <begin position="88"/>
        <end position="102"/>
    </location>
</feature>
<dbReference type="OMA" id="TWEDNAS"/>
<protein>
    <recommendedName>
        <fullName evidence="3">CCHC-type domain-containing protein</fullName>
    </recommendedName>
</protein>
<evidence type="ECO:0000256" key="2">
    <source>
        <dbReference type="SAM" id="MobiDB-lite"/>
    </source>
</evidence>